<dbReference type="SUPFAM" id="SSF56194">
    <property type="entry name" value="Uridine diphospho-N-Acetylenolpyruvylglucosamine reductase, MurB, C-terminal domain"/>
    <property type="match status" value="1"/>
</dbReference>
<evidence type="ECO:0000256" key="4">
    <source>
        <dbReference type="ARBA" id="ARBA00004752"/>
    </source>
</evidence>
<dbReference type="InterPro" id="IPR011601">
    <property type="entry name" value="MurB_C"/>
</dbReference>
<dbReference type="InterPro" id="IPR036635">
    <property type="entry name" value="MurB_C_sf"/>
</dbReference>
<evidence type="ECO:0000256" key="18">
    <source>
        <dbReference type="ARBA" id="ARBA00048914"/>
    </source>
</evidence>
<feature type="active site" evidence="19">
    <location>
        <position position="182"/>
    </location>
</feature>
<dbReference type="InterPro" id="IPR016169">
    <property type="entry name" value="FAD-bd_PCMH_sub2"/>
</dbReference>
<dbReference type="SUPFAM" id="SSF56176">
    <property type="entry name" value="FAD-binding/transporter-associated domain-like"/>
    <property type="match status" value="1"/>
</dbReference>
<evidence type="ECO:0000256" key="11">
    <source>
        <dbReference type="ARBA" id="ARBA00022857"/>
    </source>
</evidence>
<dbReference type="NCBIfam" id="TIGR00179">
    <property type="entry name" value="murB"/>
    <property type="match status" value="1"/>
</dbReference>
<dbReference type="InterPro" id="IPR016167">
    <property type="entry name" value="FAD-bd_PCMH_sub1"/>
</dbReference>
<evidence type="ECO:0000256" key="16">
    <source>
        <dbReference type="ARBA" id="ARBA00023316"/>
    </source>
</evidence>
<comment type="pathway">
    <text evidence="4 19">Cell wall biogenesis; peptidoglycan biosynthesis.</text>
</comment>
<dbReference type="Gene3D" id="3.30.465.10">
    <property type="match status" value="1"/>
</dbReference>
<name>A0ABS5U8U4_9BACT</name>
<evidence type="ECO:0000256" key="7">
    <source>
        <dbReference type="ARBA" id="ARBA00022490"/>
    </source>
</evidence>
<evidence type="ECO:0000256" key="14">
    <source>
        <dbReference type="ARBA" id="ARBA00023002"/>
    </source>
</evidence>
<evidence type="ECO:0000313" key="21">
    <source>
        <dbReference type="EMBL" id="MBT1072089.1"/>
    </source>
</evidence>
<comment type="caution">
    <text evidence="21">The sequence shown here is derived from an EMBL/GenBank/DDBJ whole genome shotgun (WGS) entry which is preliminary data.</text>
</comment>
<dbReference type="InterPro" id="IPR036318">
    <property type="entry name" value="FAD-bd_PCMH-like_sf"/>
</dbReference>
<dbReference type="PROSITE" id="PS51387">
    <property type="entry name" value="FAD_PCMH"/>
    <property type="match status" value="1"/>
</dbReference>
<dbReference type="HAMAP" id="MF_00037">
    <property type="entry name" value="MurB"/>
    <property type="match status" value="1"/>
</dbReference>
<reference evidence="21 22" key="1">
    <citation type="submission" date="2021-05" db="EMBL/GenBank/DDBJ databases">
        <title>The draft genome of Geobacter chapellei DSM 13688.</title>
        <authorList>
            <person name="Xu Z."/>
            <person name="Masuda Y."/>
            <person name="Itoh H."/>
            <person name="Senoo K."/>
        </authorList>
    </citation>
    <scope>NUCLEOTIDE SEQUENCE [LARGE SCALE GENOMIC DNA]</scope>
    <source>
        <strain evidence="21 22">DSM 13688</strain>
    </source>
</reference>
<evidence type="ECO:0000256" key="8">
    <source>
        <dbReference type="ARBA" id="ARBA00022618"/>
    </source>
</evidence>
<organism evidence="21 22">
    <name type="scientific">Pelotalea chapellei</name>
    <dbReference type="NCBI Taxonomy" id="44671"/>
    <lineage>
        <taxon>Bacteria</taxon>
        <taxon>Pseudomonadati</taxon>
        <taxon>Thermodesulfobacteriota</taxon>
        <taxon>Desulfuromonadia</taxon>
        <taxon>Geobacterales</taxon>
        <taxon>Geobacteraceae</taxon>
        <taxon>Pelotalea</taxon>
    </lineage>
</organism>
<dbReference type="Pfam" id="PF02873">
    <property type="entry name" value="MurB_C"/>
    <property type="match status" value="1"/>
</dbReference>
<keyword evidence="14 19" id="KW-0560">Oxidoreductase</keyword>
<comment type="catalytic activity">
    <reaction evidence="18 19">
        <text>UDP-N-acetyl-alpha-D-muramate + NADP(+) = UDP-N-acetyl-3-O-(1-carboxyvinyl)-alpha-D-glucosamine + NADPH + H(+)</text>
        <dbReference type="Rhea" id="RHEA:12248"/>
        <dbReference type="ChEBI" id="CHEBI:15378"/>
        <dbReference type="ChEBI" id="CHEBI:57783"/>
        <dbReference type="ChEBI" id="CHEBI:58349"/>
        <dbReference type="ChEBI" id="CHEBI:68483"/>
        <dbReference type="ChEBI" id="CHEBI:70757"/>
        <dbReference type="EC" id="1.3.1.98"/>
    </reaction>
</comment>
<dbReference type="EC" id="1.3.1.98" evidence="5 19"/>
<evidence type="ECO:0000313" key="22">
    <source>
        <dbReference type="Proteomes" id="UP000784128"/>
    </source>
</evidence>
<accession>A0ABS5U8U4</accession>
<dbReference type="Gene3D" id="3.90.78.10">
    <property type="entry name" value="UDP-N-acetylenolpyruvoylglucosamine reductase, C-terminal domain"/>
    <property type="match status" value="1"/>
</dbReference>
<evidence type="ECO:0000256" key="5">
    <source>
        <dbReference type="ARBA" id="ARBA00012518"/>
    </source>
</evidence>
<dbReference type="NCBIfam" id="NF010480">
    <property type="entry name" value="PRK13905.1"/>
    <property type="match status" value="1"/>
</dbReference>
<evidence type="ECO:0000256" key="1">
    <source>
        <dbReference type="ARBA" id="ARBA00001974"/>
    </source>
</evidence>
<keyword evidence="13 19" id="KW-0573">Peptidoglycan synthesis</keyword>
<feature type="active site" evidence="19">
    <location>
        <position position="301"/>
    </location>
</feature>
<dbReference type="Proteomes" id="UP000784128">
    <property type="component" value="Unassembled WGS sequence"/>
</dbReference>
<keyword evidence="16 19" id="KW-0961">Cell wall biogenesis/degradation</keyword>
<dbReference type="Pfam" id="PF01565">
    <property type="entry name" value="FAD_binding_4"/>
    <property type="match status" value="1"/>
</dbReference>
<dbReference type="PANTHER" id="PTHR21071:SF4">
    <property type="entry name" value="UDP-N-ACETYLENOLPYRUVOYLGLUCOSAMINE REDUCTASE"/>
    <property type="match status" value="1"/>
</dbReference>
<keyword evidence="7 19" id="KW-0963">Cytoplasm</keyword>
<evidence type="ECO:0000259" key="20">
    <source>
        <dbReference type="PROSITE" id="PS51387"/>
    </source>
</evidence>
<comment type="similarity">
    <text evidence="19">Belongs to the MurB family.</text>
</comment>
<dbReference type="InterPro" id="IPR006094">
    <property type="entry name" value="Oxid_FAD_bind_N"/>
</dbReference>
<sequence>MAAGRGIGAITGGSLKLSEITLRGQLLHNEPLSRHTSLKVGGPVDCFAVPEDMTDLLGLLQQLEAHGFPWFIIGGGYNLLVGDGGFRGVAISLKRINRIAIEKGVLHAEAGATNQAVAAFARDNGMSGLEFLVGIPGTLGGALRMNAGAHGNELFDSVVSVEMVSEGVNQKYAKHLLKFGYRCLQLDTNKIIIAADICCKPAPRESIVQLMESCLDKRKETQKVNFPNAGSFFKNPANHAAWRLIDEAGMRGFSVGGAQVSEVHTNFLVNCGKATAADFIKLAAIVKEQVLRKSNILLEEEVIMIGEQGS</sequence>
<evidence type="ECO:0000256" key="19">
    <source>
        <dbReference type="HAMAP-Rule" id="MF_00037"/>
    </source>
</evidence>
<dbReference type="Gene3D" id="3.30.43.10">
    <property type="entry name" value="Uridine Diphospho-n-acetylenolpyruvylglucosamine Reductase, domain 2"/>
    <property type="match status" value="1"/>
</dbReference>
<keyword evidence="9 19" id="KW-0285">Flavoprotein</keyword>
<keyword evidence="12 19" id="KW-0133">Cell shape</keyword>
<evidence type="ECO:0000256" key="3">
    <source>
        <dbReference type="ARBA" id="ARBA00004496"/>
    </source>
</evidence>
<keyword evidence="15 19" id="KW-0131">Cell cycle</keyword>
<evidence type="ECO:0000256" key="10">
    <source>
        <dbReference type="ARBA" id="ARBA00022827"/>
    </source>
</evidence>
<comment type="cofactor">
    <cofactor evidence="1 19">
        <name>FAD</name>
        <dbReference type="ChEBI" id="CHEBI:57692"/>
    </cofactor>
</comment>
<evidence type="ECO:0000256" key="9">
    <source>
        <dbReference type="ARBA" id="ARBA00022630"/>
    </source>
</evidence>
<comment type="subcellular location">
    <subcellularLocation>
        <location evidence="3 19">Cytoplasm</location>
    </subcellularLocation>
</comment>
<dbReference type="InterPro" id="IPR003170">
    <property type="entry name" value="MurB"/>
</dbReference>
<keyword evidence="11 19" id="KW-0521">NADP</keyword>
<keyword evidence="10 19" id="KW-0274">FAD</keyword>
<dbReference type="InterPro" id="IPR016166">
    <property type="entry name" value="FAD-bd_PCMH"/>
</dbReference>
<feature type="domain" description="FAD-binding PCMH-type" evidence="20">
    <location>
        <begin position="40"/>
        <end position="202"/>
    </location>
</feature>
<evidence type="ECO:0000256" key="15">
    <source>
        <dbReference type="ARBA" id="ARBA00023306"/>
    </source>
</evidence>
<dbReference type="PANTHER" id="PTHR21071">
    <property type="entry name" value="UDP-N-ACETYLENOLPYRUVOYLGLUCOSAMINE REDUCTASE"/>
    <property type="match status" value="1"/>
</dbReference>
<dbReference type="EMBL" id="JAHDYS010000008">
    <property type="protein sequence ID" value="MBT1072089.1"/>
    <property type="molecule type" value="Genomic_DNA"/>
</dbReference>
<proteinExistence type="inferred from homology"/>
<evidence type="ECO:0000256" key="12">
    <source>
        <dbReference type="ARBA" id="ARBA00022960"/>
    </source>
</evidence>
<dbReference type="RefSeq" id="WP_214298621.1">
    <property type="nucleotide sequence ID" value="NZ_JAHDYS010000008.1"/>
</dbReference>
<comment type="function">
    <text evidence="2 19">Cell wall formation.</text>
</comment>
<keyword evidence="8 19" id="KW-0132">Cell division</keyword>
<evidence type="ECO:0000256" key="17">
    <source>
        <dbReference type="ARBA" id="ARBA00031026"/>
    </source>
</evidence>
<gene>
    <name evidence="19 21" type="primary">murB</name>
    <name evidence="21" type="ORF">KJB30_09865</name>
</gene>
<feature type="active site" description="Proton donor" evidence="19">
    <location>
        <position position="231"/>
    </location>
</feature>
<evidence type="ECO:0000256" key="6">
    <source>
        <dbReference type="ARBA" id="ARBA00015188"/>
    </source>
</evidence>
<dbReference type="GO" id="GO:0008762">
    <property type="term" value="F:UDP-N-acetylmuramate dehydrogenase activity"/>
    <property type="evidence" value="ECO:0007669"/>
    <property type="project" value="UniProtKB-EC"/>
</dbReference>
<protein>
    <recommendedName>
        <fullName evidence="6 19">UDP-N-acetylenolpyruvoylglucosamine reductase</fullName>
        <ecNumber evidence="5 19">1.3.1.98</ecNumber>
    </recommendedName>
    <alternativeName>
        <fullName evidence="17 19">UDP-N-acetylmuramate dehydrogenase</fullName>
    </alternativeName>
</protein>
<evidence type="ECO:0000256" key="2">
    <source>
        <dbReference type="ARBA" id="ARBA00003921"/>
    </source>
</evidence>
<evidence type="ECO:0000256" key="13">
    <source>
        <dbReference type="ARBA" id="ARBA00022984"/>
    </source>
</evidence>
<keyword evidence="22" id="KW-1185">Reference proteome</keyword>